<keyword evidence="3" id="KW-1185">Reference proteome</keyword>
<dbReference type="SUPFAM" id="SSF56436">
    <property type="entry name" value="C-type lectin-like"/>
    <property type="match status" value="1"/>
</dbReference>
<dbReference type="InterPro" id="IPR042095">
    <property type="entry name" value="SUMF_sf"/>
</dbReference>
<dbReference type="InterPro" id="IPR051043">
    <property type="entry name" value="Sulfatase_Mod_Factor_Kinase"/>
</dbReference>
<dbReference type="Pfam" id="PF03781">
    <property type="entry name" value="FGE-sulfatase"/>
    <property type="match status" value="1"/>
</dbReference>
<gene>
    <name evidence="2" type="ORF">O3303_04090</name>
</gene>
<feature type="domain" description="Sulfatase-modifying factor enzyme-like" evidence="1">
    <location>
        <begin position="71"/>
        <end position="320"/>
    </location>
</feature>
<sequence length="329" mass="36535">MPVTESGLAVVVIDNYPAPAYRGFPDYATLQQLLPCPVPATDTLASPVAKARAAGNQTLLLPGNILLPTVDFRPDQAEVSNLEWQQFIRYLEFNGDSAIAARMWPRREALPIPEYFLHPFYHFYPVVGIEYEQVQAYCRWRSRQVTAAVWQGQPGRAASAPDTLAADYVRVVYRLPTETEWEYTAGSGVKGNPYGASCLQQKARINPGAAAYFKTRSGSSHSVAAIKDDIVAFNRQQTPLPMLHYRHEVPDFLALRTPDYVYSLAPSAFGLYHMLGNAAEMVQEKGVTKGGSYLDPLEACTVQARGRYEGPAPHIGFRCVCEVSFPNRR</sequence>
<evidence type="ECO:0000259" key="1">
    <source>
        <dbReference type="Pfam" id="PF03781"/>
    </source>
</evidence>
<organism evidence="2 3">
    <name type="scientific">Hymenobacter canadensis</name>
    <dbReference type="NCBI Taxonomy" id="2999067"/>
    <lineage>
        <taxon>Bacteria</taxon>
        <taxon>Pseudomonadati</taxon>
        <taxon>Bacteroidota</taxon>
        <taxon>Cytophagia</taxon>
        <taxon>Cytophagales</taxon>
        <taxon>Hymenobacteraceae</taxon>
        <taxon>Hymenobacter</taxon>
    </lineage>
</organism>
<protein>
    <submittedName>
        <fullName evidence="2">SUMF1/EgtB/PvdO family nonheme iron enzyme</fullName>
    </submittedName>
</protein>
<proteinExistence type="predicted"/>
<evidence type="ECO:0000313" key="3">
    <source>
        <dbReference type="Proteomes" id="UP001211005"/>
    </source>
</evidence>
<dbReference type="Gene3D" id="3.90.1580.10">
    <property type="entry name" value="paralog of FGE (formylglycine-generating enzyme)"/>
    <property type="match status" value="1"/>
</dbReference>
<evidence type="ECO:0000313" key="2">
    <source>
        <dbReference type="EMBL" id="WBA42742.1"/>
    </source>
</evidence>
<name>A0ABY7LTK6_9BACT</name>
<dbReference type="Proteomes" id="UP001211005">
    <property type="component" value="Chromosome"/>
</dbReference>
<dbReference type="InterPro" id="IPR005532">
    <property type="entry name" value="SUMF_dom"/>
</dbReference>
<dbReference type="RefSeq" id="WP_269560792.1">
    <property type="nucleotide sequence ID" value="NZ_CP114767.1"/>
</dbReference>
<dbReference type="EMBL" id="CP114767">
    <property type="protein sequence ID" value="WBA42742.1"/>
    <property type="molecule type" value="Genomic_DNA"/>
</dbReference>
<accession>A0ABY7LTK6</accession>
<dbReference type="PANTHER" id="PTHR23150">
    <property type="entry name" value="SULFATASE MODIFYING FACTOR 1, 2"/>
    <property type="match status" value="1"/>
</dbReference>
<dbReference type="PANTHER" id="PTHR23150:SF19">
    <property type="entry name" value="FORMYLGLYCINE-GENERATING ENZYME"/>
    <property type="match status" value="1"/>
</dbReference>
<dbReference type="InterPro" id="IPR016187">
    <property type="entry name" value="CTDL_fold"/>
</dbReference>
<reference evidence="2 3" key="1">
    <citation type="submission" date="2022-12" db="EMBL/GenBank/DDBJ databases">
        <title>Hymenobacter canadensis sp. nov. isolated from lake water of the Cambridge Bay, Canada.</title>
        <authorList>
            <person name="Kim W.H."/>
            <person name="Lee Y.M."/>
        </authorList>
    </citation>
    <scope>NUCLEOTIDE SEQUENCE [LARGE SCALE GENOMIC DNA]</scope>
    <source>
        <strain evidence="2 3">PAMC 29467</strain>
    </source>
</reference>